<proteinExistence type="predicted"/>
<evidence type="ECO:0000313" key="2">
    <source>
        <dbReference type="Proteomes" id="UP000604046"/>
    </source>
</evidence>
<reference evidence="1" key="1">
    <citation type="submission" date="2021-02" db="EMBL/GenBank/DDBJ databases">
        <authorList>
            <person name="Dougan E. K."/>
            <person name="Rhodes N."/>
            <person name="Thang M."/>
            <person name="Chan C."/>
        </authorList>
    </citation>
    <scope>NUCLEOTIDE SEQUENCE</scope>
</reference>
<accession>A0A812LKJ6</accession>
<organism evidence="1 2">
    <name type="scientific">Symbiodinium natans</name>
    <dbReference type="NCBI Taxonomy" id="878477"/>
    <lineage>
        <taxon>Eukaryota</taxon>
        <taxon>Sar</taxon>
        <taxon>Alveolata</taxon>
        <taxon>Dinophyceae</taxon>
        <taxon>Suessiales</taxon>
        <taxon>Symbiodiniaceae</taxon>
        <taxon>Symbiodinium</taxon>
    </lineage>
</organism>
<keyword evidence="2" id="KW-1185">Reference proteome</keyword>
<dbReference type="Proteomes" id="UP000604046">
    <property type="component" value="Unassembled WGS sequence"/>
</dbReference>
<dbReference type="AlphaFoldDB" id="A0A812LKJ6"/>
<dbReference type="EMBL" id="CAJNDS010001112">
    <property type="protein sequence ID" value="CAE7247793.1"/>
    <property type="molecule type" value="Genomic_DNA"/>
</dbReference>
<comment type="caution">
    <text evidence="1">The sequence shown here is derived from an EMBL/GenBank/DDBJ whole genome shotgun (WGS) entry which is preliminary data.</text>
</comment>
<gene>
    <name evidence="1" type="ORF">SNAT2548_LOCUS11935</name>
</gene>
<name>A0A812LKJ6_9DINO</name>
<evidence type="ECO:0000313" key="1">
    <source>
        <dbReference type="EMBL" id="CAE7247793.1"/>
    </source>
</evidence>
<sequence>MPYFLAPSKLLCLCSMSCPDILAQEHGKGRSKQAKSSILDLPSLVSFVLKWSLKSLPLMRMKHGQGRSLCPVSYSQLAVGDLDPFQPMSVLSYVGSNFSQLITGRLAHIDTWLHMASASSAADA</sequence>
<protein>
    <submittedName>
        <fullName evidence="1">Uncharacterized protein</fullName>
    </submittedName>
</protein>